<evidence type="ECO:0000256" key="9">
    <source>
        <dbReference type="SAM" id="MobiDB-lite"/>
    </source>
</evidence>
<feature type="transmembrane region" description="Helical" evidence="10">
    <location>
        <begin position="385"/>
        <end position="403"/>
    </location>
</feature>
<evidence type="ECO:0000259" key="11">
    <source>
        <dbReference type="Pfam" id="PF00361"/>
    </source>
</evidence>
<feature type="transmembrane region" description="Helical" evidence="10">
    <location>
        <begin position="352"/>
        <end position="373"/>
    </location>
</feature>
<evidence type="ECO:0000256" key="8">
    <source>
        <dbReference type="RuleBase" id="RU000320"/>
    </source>
</evidence>
<protein>
    <recommendedName>
        <fullName evidence="7">Probable inorganic carbon transporter subunit DabA</fullName>
    </recommendedName>
</protein>
<comment type="subcellular location">
    <subcellularLocation>
        <location evidence="7">Cell membrane</location>
        <topology evidence="7">Peripheral membrane protein</topology>
    </subcellularLocation>
    <subcellularLocation>
        <location evidence="1">Endomembrane system</location>
        <topology evidence="1">Multi-pass membrane protein</topology>
    </subcellularLocation>
    <subcellularLocation>
        <location evidence="8">Membrane</location>
        <topology evidence="8">Multi-pass membrane protein</topology>
    </subcellularLocation>
</comment>
<feature type="transmembrane region" description="Helical" evidence="10">
    <location>
        <begin position="226"/>
        <end position="248"/>
    </location>
</feature>
<dbReference type="EMBL" id="BMNZ01000003">
    <property type="protein sequence ID" value="GGM94199.1"/>
    <property type="molecule type" value="Genomic_DNA"/>
</dbReference>
<reference evidence="13" key="1">
    <citation type="journal article" date="2019" name="Int. J. Syst. Evol. Microbiol.">
        <title>The Global Catalogue of Microorganisms (GCM) 10K type strain sequencing project: providing services to taxonomists for standard genome sequencing and annotation.</title>
        <authorList>
            <consortium name="The Broad Institute Genomics Platform"/>
            <consortium name="The Broad Institute Genome Sequencing Center for Infectious Disease"/>
            <person name="Wu L."/>
            <person name="Ma J."/>
        </authorList>
    </citation>
    <scope>NUCLEOTIDE SEQUENCE [LARGE SCALE GENOMIC DNA]</scope>
    <source>
        <strain evidence="13">JCM 1365</strain>
    </source>
</reference>
<sequence length="1451" mass="149040">MHFFSCILLLMLLLRVVRFPLAALGLLSLVVLVRAASGSPLAASVGRVSLGPLGTADVGLHIGVVEATLLTLVALVGTVVAVYSARNLVGQHRLVRYAALLTTTVGALALAVTASSLPVLAAAWTTGSLTLSALVAHSGTASAVEASRQVRGRLLVGDALLCAGVVVAGHATGTLDRGALAGAVTNAATVGVTAAALLFVTAGMVRSALVPAHRWLPETAEGPSPVSALLHAGFVNGVGVLALLVWPILQAAPVARGVLLVAGAATAALATGQLRTRADMKGRLAASTSSQMGYLAVQAAIGIPAGVLLHVVGHGIWKASLFLGAGGTVDRQRTGGTSVASAPGRPAYGPRWIAPTAVGASALLVAWTAVVPVAGWPSLTAPAELLPLGLAMAVTASGLLAVLRRRVPSGPRAFGGLVVVTVAATYVLVLRGLGSALAEALGEPTAWSEAGAGVLAVVAVGLLGLIAAGAALDAAARAGRRPGLSRRVARSALRPWSVRERLAGSASVGLAVPPVTVEDADAAASSVRVAAMTGGPLYPLTAFVASNPLAALESLPMDEAVSLSSELHGARTGPSARDLRDALATGRARDEDLDAVATEVALPAPQEGDSGTALLTVGTTLAVRSLLLADDPDAGQIEWAAAALRRAGVEPDRRVRTPLDVVTAGAVGSSAGRAAARIERRARELGHHACARSLAGAGWPGATGPWTELRAGADGLDAALRVRGAGEVVRALPAEPEATIAALLTHLGLRPQDRPRFIARVLARDPGWPAHLAWRARHERLAHDGAETIASRLTSPTAPHRLVEELVAARLALEVVTAEAWVPKLLGRPFDSAELVSFTHDGLAPILAMAMSVGLVHDDVTKEEVREAARLLAPLAGGRLGPLRAEVLERAYRRELLSTLTGAGAPGGGATAPDGGVATAAAGGAVARGAAANQAAPGPAAQLITCIDVRSERLRRHLEDQGPWETIGAAGFFGVPLRHHGPEGTVSERTPGLLRPRLQVTEQRPRTHGLTGTGDALTSATTSLEAAPGLPFAWAELAGWLQAPLVLASTLMPRLAGLLRTSGRRTLTMPHRGRLDVVEQLGVEALADAAAGFLASTGTEWLAPLVVIAGHGGTVTNNPHVAAYDCGACGGSASDVNARAMAAALEDPGVRAELAARGLRIPSGTHFVAAVHDTTRDIVEVLDRHEVPTSSTDVLRLLEMDLARAGEAVRSERLALLPDARGDAPRSQLRHVQARAADWAQPRPEWGLAGAATIIVGPRWLTERTDLRGRAFLQSYRPDLDPDASVLEQLLAAPVVVAQWITAQYWTSTVDPHRFGAGDKTTHNVIGDGARLSAVLTGVRGDLRIGLPWQAVSPTAPHGADSPAILHDGPWSGPTQHQPLRLLAVVCAEPAAVEQVLARQPDVARLVTGGWITLSVIDPVDGRALTRTRDGAWTPEGAGSPTPPRPAWDAG</sequence>
<evidence type="ECO:0000256" key="4">
    <source>
        <dbReference type="ARBA" id="ARBA00022723"/>
    </source>
</evidence>
<evidence type="ECO:0000313" key="13">
    <source>
        <dbReference type="Proteomes" id="UP000623461"/>
    </source>
</evidence>
<comment type="similarity">
    <text evidence="7">Belongs to the inorganic carbon transporter (TC 9.A.2) DabA family.</text>
</comment>
<comment type="caution">
    <text evidence="12">The sequence shown here is derived from an EMBL/GenBank/DDBJ whole genome shotgun (WGS) entry which is preliminary data.</text>
</comment>
<evidence type="ECO:0000256" key="3">
    <source>
        <dbReference type="ARBA" id="ARBA00022475"/>
    </source>
</evidence>
<dbReference type="PANTHER" id="PTHR38344">
    <property type="entry name" value="UPF0753 PROTEIN AQ_863"/>
    <property type="match status" value="1"/>
</dbReference>
<evidence type="ECO:0000256" key="10">
    <source>
        <dbReference type="SAM" id="Phobius"/>
    </source>
</evidence>
<feature type="compositionally biased region" description="Pro residues" evidence="9">
    <location>
        <begin position="1441"/>
        <end position="1451"/>
    </location>
</feature>
<keyword evidence="2 7" id="KW-0813">Transport</keyword>
<feature type="transmembrane region" description="Helical" evidence="10">
    <location>
        <begin position="154"/>
        <end position="173"/>
    </location>
</feature>
<keyword evidence="3 7" id="KW-1003">Cell membrane</keyword>
<comment type="function">
    <text evidence="7">Part of an energy-coupled inorganic carbon pump.</text>
</comment>
<evidence type="ECO:0000256" key="5">
    <source>
        <dbReference type="ARBA" id="ARBA00022833"/>
    </source>
</evidence>
<accession>A0ABQ2HZ80</accession>
<dbReference type="Proteomes" id="UP000623461">
    <property type="component" value="Unassembled WGS sequence"/>
</dbReference>
<feature type="transmembrane region" description="Helical" evidence="10">
    <location>
        <begin position="415"/>
        <end position="438"/>
    </location>
</feature>
<evidence type="ECO:0000256" key="7">
    <source>
        <dbReference type="HAMAP-Rule" id="MF_01871"/>
    </source>
</evidence>
<comment type="subunit">
    <text evidence="7">Forms a complex with DabB.</text>
</comment>
<proteinExistence type="inferred from homology"/>
<keyword evidence="6 7" id="KW-0472">Membrane</keyword>
<keyword evidence="13" id="KW-1185">Reference proteome</keyword>
<feature type="binding site" evidence="7">
    <location>
        <position position="946"/>
    </location>
    <ligand>
        <name>Zn(2+)</name>
        <dbReference type="ChEBI" id="CHEBI:29105"/>
    </ligand>
</feature>
<comment type="cofactor">
    <cofactor evidence="7">
        <name>Zn(2+)</name>
        <dbReference type="ChEBI" id="CHEBI:29105"/>
    </cofactor>
</comment>
<organism evidence="12 13">
    <name type="scientific">Terrabacter tumescens</name>
    <dbReference type="NCBI Taxonomy" id="60443"/>
    <lineage>
        <taxon>Bacteria</taxon>
        <taxon>Bacillati</taxon>
        <taxon>Actinomycetota</taxon>
        <taxon>Actinomycetes</taxon>
        <taxon>Micrococcales</taxon>
        <taxon>Intrasporangiaceae</taxon>
        <taxon>Terrabacter</taxon>
    </lineage>
</organism>
<feature type="transmembrane region" description="Helical" evidence="10">
    <location>
        <begin position="121"/>
        <end position="142"/>
    </location>
</feature>
<gene>
    <name evidence="7" type="primary">dabA</name>
    <name evidence="12" type="ORF">GCM10009721_20540</name>
</gene>
<feature type="binding site" evidence="7">
    <location>
        <position position="1126"/>
    </location>
    <ligand>
        <name>Zn(2+)</name>
        <dbReference type="ChEBI" id="CHEBI:29105"/>
    </ligand>
</feature>
<dbReference type="PANTHER" id="PTHR38344:SF1">
    <property type="entry name" value="INORGANIC CARBON TRANSPORTER SUBUNIT DABA-RELATED"/>
    <property type="match status" value="1"/>
</dbReference>
<evidence type="ECO:0000313" key="12">
    <source>
        <dbReference type="EMBL" id="GGM94199.1"/>
    </source>
</evidence>
<keyword evidence="10" id="KW-1133">Transmembrane helix</keyword>
<dbReference type="PRINTS" id="PR01434">
    <property type="entry name" value="NADHDHGNASE5"/>
</dbReference>
<keyword evidence="8 10" id="KW-0812">Transmembrane</keyword>
<dbReference type="Pfam" id="PF10070">
    <property type="entry name" value="DabA"/>
    <property type="match status" value="1"/>
</dbReference>
<feature type="domain" description="NADH:quinone oxidoreductase/Mrp antiporter transmembrane" evidence="11">
    <location>
        <begin position="122"/>
        <end position="332"/>
    </location>
</feature>
<keyword evidence="5 7" id="KW-0862">Zinc</keyword>
<dbReference type="HAMAP" id="MF_01871">
    <property type="entry name" value="DabA"/>
    <property type="match status" value="1"/>
</dbReference>
<dbReference type="InterPro" id="IPR001750">
    <property type="entry name" value="ND/Mrp_TM"/>
</dbReference>
<feature type="binding site" evidence="7">
    <location>
        <position position="1111"/>
    </location>
    <ligand>
        <name>Zn(2+)</name>
        <dbReference type="ChEBI" id="CHEBI:29105"/>
    </ligand>
</feature>
<feature type="region of interest" description="Disordered" evidence="9">
    <location>
        <begin position="1428"/>
        <end position="1451"/>
    </location>
</feature>
<feature type="transmembrane region" description="Helical" evidence="10">
    <location>
        <begin position="254"/>
        <end position="274"/>
    </location>
</feature>
<feature type="transmembrane region" description="Helical" evidence="10">
    <location>
        <begin position="179"/>
        <end position="205"/>
    </location>
</feature>
<feature type="transmembrane region" description="Helical" evidence="10">
    <location>
        <begin position="59"/>
        <end position="82"/>
    </location>
</feature>
<name>A0ABQ2HZ80_9MICO</name>
<evidence type="ECO:0000256" key="6">
    <source>
        <dbReference type="ARBA" id="ARBA00023136"/>
    </source>
</evidence>
<dbReference type="Pfam" id="PF00361">
    <property type="entry name" value="Proton_antipo_M"/>
    <property type="match status" value="1"/>
</dbReference>
<evidence type="ECO:0000256" key="1">
    <source>
        <dbReference type="ARBA" id="ARBA00004127"/>
    </source>
</evidence>
<feature type="binding site" evidence="7">
    <location>
        <position position="948"/>
    </location>
    <ligand>
        <name>Zn(2+)</name>
        <dbReference type="ChEBI" id="CHEBI:29105"/>
    </ligand>
</feature>
<feature type="transmembrane region" description="Helical" evidence="10">
    <location>
        <begin position="450"/>
        <end position="472"/>
    </location>
</feature>
<evidence type="ECO:0000256" key="2">
    <source>
        <dbReference type="ARBA" id="ARBA00022448"/>
    </source>
</evidence>
<keyword evidence="4 7" id="KW-0479">Metal-binding</keyword>
<feature type="transmembrane region" description="Helical" evidence="10">
    <location>
        <begin position="94"/>
        <end position="115"/>
    </location>
</feature>
<dbReference type="InterPro" id="IPR018752">
    <property type="entry name" value="DabA"/>
</dbReference>